<evidence type="ECO:0000256" key="1">
    <source>
        <dbReference type="ARBA" id="ARBA00004651"/>
    </source>
</evidence>
<evidence type="ECO:0000313" key="8">
    <source>
        <dbReference type="EMBL" id="PRY94652.1"/>
    </source>
</evidence>
<dbReference type="PANTHER" id="PTHR33452:SF1">
    <property type="entry name" value="INNER MEMBRANE PROTEIN YPHA-RELATED"/>
    <property type="match status" value="1"/>
</dbReference>
<reference evidence="8 9" key="1">
    <citation type="submission" date="2018-03" db="EMBL/GenBank/DDBJ databases">
        <title>Genomic Encyclopedia of Archaeal and Bacterial Type Strains, Phase II (KMG-II): from individual species to whole genera.</title>
        <authorList>
            <person name="Goeker M."/>
        </authorList>
    </citation>
    <scope>NUCLEOTIDE SEQUENCE [LARGE SCALE GENOMIC DNA]</scope>
    <source>
        <strain evidence="8 9">DSM 29318</strain>
    </source>
</reference>
<evidence type="ECO:0000313" key="9">
    <source>
        <dbReference type="Proteomes" id="UP000238801"/>
    </source>
</evidence>
<dbReference type="AlphaFoldDB" id="A0A2T0X6S3"/>
<keyword evidence="4 7" id="KW-0812">Transmembrane</keyword>
<keyword evidence="6 7" id="KW-0472">Membrane</keyword>
<gene>
    <name evidence="8" type="ORF">BCF33_0246</name>
</gene>
<evidence type="ECO:0000256" key="7">
    <source>
        <dbReference type="SAM" id="Phobius"/>
    </source>
</evidence>
<evidence type="ECO:0000256" key="3">
    <source>
        <dbReference type="ARBA" id="ARBA00022475"/>
    </source>
</evidence>
<organism evidence="8 9">
    <name type="scientific">Hasllibacter halocynthiae</name>
    <dbReference type="NCBI Taxonomy" id="595589"/>
    <lineage>
        <taxon>Bacteria</taxon>
        <taxon>Pseudomonadati</taxon>
        <taxon>Pseudomonadota</taxon>
        <taxon>Alphaproteobacteria</taxon>
        <taxon>Rhodobacterales</taxon>
        <taxon>Roseobacteraceae</taxon>
        <taxon>Hasllibacter</taxon>
    </lineage>
</organism>
<evidence type="ECO:0000256" key="4">
    <source>
        <dbReference type="ARBA" id="ARBA00022692"/>
    </source>
</evidence>
<dbReference type="Proteomes" id="UP000238801">
    <property type="component" value="Unassembled WGS sequence"/>
</dbReference>
<protein>
    <submittedName>
        <fullName evidence="8">Putative oxidoreductase</fullName>
    </submittedName>
</protein>
<sequence length="178" mass="19128">MLTGIRVRLNRAGDWLLPTLARAVFAGTLLWYFWASALTKLEGTPFSLSLGAYAQIFPRAVEAAAYDLSQLGLIHRAVAFLGTWAEFLLPLAIVLGLLTRLAALGMIGFVAVQTFVDVTGHGAELGAWFDRAQGLADERAFWTLAFLVLVLKGAGPLSLDRLAFGAQPAGFQPRLSAP</sequence>
<dbReference type="RefSeq" id="WP_106159130.1">
    <property type="nucleotide sequence ID" value="NZ_PVTT01000001.1"/>
</dbReference>
<proteinExistence type="inferred from homology"/>
<evidence type="ECO:0000256" key="5">
    <source>
        <dbReference type="ARBA" id="ARBA00022989"/>
    </source>
</evidence>
<feature type="transmembrane region" description="Helical" evidence="7">
    <location>
        <begin position="77"/>
        <end position="98"/>
    </location>
</feature>
<dbReference type="InterPro" id="IPR051907">
    <property type="entry name" value="DoxX-like_oxidoreductase"/>
</dbReference>
<keyword evidence="9" id="KW-1185">Reference proteome</keyword>
<dbReference type="Pfam" id="PF07681">
    <property type="entry name" value="DoxX"/>
    <property type="match status" value="1"/>
</dbReference>
<dbReference type="PANTHER" id="PTHR33452">
    <property type="entry name" value="OXIDOREDUCTASE CATD-RELATED"/>
    <property type="match status" value="1"/>
</dbReference>
<comment type="subcellular location">
    <subcellularLocation>
        <location evidence="1">Cell membrane</location>
        <topology evidence="1">Multi-pass membrane protein</topology>
    </subcellularLocation>
</comment>
<comment type="similarity">
    <text evidence="2">Belongs to the DoxX family.</text>
</comment>
<accession>A0A2T0X6S3</accession>
<keyword evidence="3" id="KW-1003">Cell membrane</keyword>
<dbReference type="OrthoDB" id="121744at2"/>
<dbReference type="EMBL" id="PVTT01000001">
    <property type="protein sequence ID" value="PRY94652.1"/>
    <property type="molecule type" value="Genomic_DNA"/>
</dbReference>
<evidence type="ECO:0000256" key="6">
    <source>
        <dbReference type="ARBA" id="ARBA00023136"/>
    </source>
</evidence>
<dbReference type="GO" id="GO:0005886">
    <property type="term" value="C:plasma membrane"/>
    <property type="evidence" value="ECO:0007669"/>
    <property type="project" value="UniProtKB-SubCell"/>
</dbReference>
<feature type="transmembrane region" description="Helical" evidence="7">
    <location>
        <begin position="12"/>
        <end position="34"/>
    </location>
</feature>
<dbReference type="InterPro" id="IPR032808">
    <property type="entry name" value="DoxX"/>
</dbReference>
<name>A0A2T0X6S3_9RHOB</name>
<evidence type="ECO:0000256" key="2">
    <source>
        <dbReference type="ARBA" id="ARBA00006679"/>
    </source>
</evidence>
<keyword evidence="5 7" id="KW-1133">Transmembrane helix</keyword>
<comment type="caution">
    <text evidence="8">The sequence shown here is derived from an EMBL/GenBank/DDBJ whole genome shotgun (WGS) entry which is preliminary data.</text>
</comment>